<dbReference type="InterPro" id="IPR010318">
    <property type="entry name" value="S-Me-THD_N"/>
</dbReference>
<dbReference type="PROSITE" id="PS00430">
    <property type="entry name" value="TONB_DEPENDENT_REC_1"/>
    <property type="match status" value="1"/>
</dbReference>
<dbReference type="RefSeq" id="WP_186853356.1">
    <property type="nucleotide sequence ID" value="NZ_JACOPO010000011.1"/>
</dbReference>
<feature type="domain" description="S-Me-THD N-terminal" evidence="1">
    <location>
        <begin position="12"/>
        <end position="153"/>
    </location>
</feature>
<dbReference type="Proteomes" id="UP000628736">
    <property type="component" value="Unassembled WGS sequence"/>
</dbReference>
<protein>
    <submittedName>
        <fullName evidence="3">DUF917 family protein</fullName>
    </submittedName>
</protein>
<dbReference type="Pfam" id="PF20906">
    <property type="entry name" value="S-Me-THD_C"/>
    <property type="match status" value="1"/>
</dbReference>
<dbReference type="InterPro" id="IPR010916">
    <property type="entry name" value="TonB_box_CS"/>
</dbReference>
<evidence type="ECO:0000259" key="1">
    <source>
        <dbReference type="Pfam" id="PF06032"/>
    </source>
</evidence>
<dbReference type="InterPro" id="IPR027479">
    <property type="entry name" value="S-Me-THD_N_sf"/>
</dbReference>
<name>A0A8J6JBX1_9FIRM</name>
<comment type="caution">
    <text evidence="3">The sequence shown here is derived from an EMBL/GenBank/DDBJ whole genome shotgun (WGS) entry which is preliminary data.</text>
</comment>
<dbReference type="Gene3D" id="3.40.1610.10">
    <property type="entry name" value="CV3147-like domain"/>
    <property type="match status" value="1"/>
</dbReference>
<feature type="domain" description="S-Me-THD-like C-terminal" evidence="2">
    <location>
        <begin position="178"/>
        <end position="327"/>
    </location>
</feature>
<dbReference type="InterPro" id="IPR024071">
    <property type="entry name" value="S-Me-THD_C_sf"/>
</dbReference>
<dbReference type="SUPFAM" id="SSF160991">
    <property type="entry name" value="CV3147-like"/>
    <property type="match status" value="1"/>
</dbReference>
<accession>A0A8J6JBX1</accession>
<evidence type="ECO:0000313" key="4">
    <source>
        <dbReference type="Proteomes" id="UP000628736"/>
    </source>
</evidence>
<dbReference type="EMBL" id="JACOPO010000011">
    <property type="protein sequence ID" value="MBC5723632.1"/>
    <property type="molecule type" value="Genomic_DNA"/>
</dbReference>
<evidence type="ECO:0000259" key="2">
    <source>
        <dbReference type="Pfam" id="PF20906"/>
    </source>
</evidence>
<dbReference type="Gene3D" id="2.40.390.10">
    <property type="entry name" value="CV3147-like"/>
    <property type="match status" value="1"/>
</dbReference>
<evidence type="ECO:0000313" key="3">
    <source>
        <dbReference type="EMBL" id="MBC5723632.1"/>
    </source>
</evidence>
<dbReference type="AlphaFoldDB" id="A0A8J6JBX1"/>
<gene>
    <name evidence="3" type="ORF">H8S11_12515</name>
</gene>
<keyword evidence="4" id="KW-1185">Reference proteome</keyword>
<dbReference type="Pfam" id="PF06032">
    <property type="entry name" value="S-Me-THD_N"/>
    <property type="match status" value="1"/>
</dbReference>
<proteinExistence type="predicted"/>
<dbReference type="InterPro" id="IPR048350">
    <property type="entry name" value="S-Me-THD-like_C"/>
</dbReference>
<organism evidence="3 4">
    <name type="scientific">Flintibacter hominis</name>
    <dbReference type="NCBI Taxonomy" id="2763048"/>
    <lineage>
        <taxon>Bacteria</taxon>
        <taxon>Bacillati</taxon>
        <taxon>Bacillota</taxon>
        <taxon>Clostridia</taxon>
        <taxon>Eubacteriales</taxon>
        <taxon>Flintibacter</taxon>
    </lineage>
</organism>
<reference evidence="3" key="1">
    <citation type="submission" date="2020-08" db="EMBL/GenBank/DDBJ databases">
        <title>Genome public.</title>
        <authorList>
            <person name="Liu C."/>
            <person name="Sun Q."/>
        </authorList>
    </citation>
    <scope>NUCLEOTIDE SEQUENCE</scope>
    <source>
        <strain evidence="3">NSJ-23</strain>
    </source>
</reference>
<sequence length="361" mass="38458">MERNGIKLTEQHVRWAALGGAILGGGGGGSAVTGAETGELAVRFSPLELTPLDQIDPETVIVTASMVGAPAAQEKFVSPADMMRCVELFIKSTGIRPGGIITNENGGGSTFNGWLEASVLGIPLLDAPCNGRAHPTGVMGSLNLHRDPTYVTTMTCVGGRKELGRYVECTVTGSIDHCSKLVRAAAVEAGGLVAVIRNPVKASLLQKNSAVGGLSQAIETGHRYARGLEQSVQAGVQEVCEFLGGEILAHGPVEEYQLRSEGGFDVGVVKICGYEMSFWNEYMTVDGPDGQRRGTFPDLIMTFDSQTGRPTPTSDLRLGQEVYLIHVGYQHLKLAAPMFDKDLLAGVENIIHRPMVEHVPF</sequence>